<keyword evidence="12" id="KW-0472">Membrane</keyword>
<keyword evidence="5" id="KW-0808">Transferase</keyword>
<dbReference type="CDD" id="cd00053">
    <property type="entry name" value="EGF"/>
    <property type="match status" value="1"/>
</dbReference>
<dbReference type="AlphaFoldDB" id="A0A5C7IZC5"/>
<evidence type="ECO:0000256" key="14">
    <source>
        <dbReference type="ARBA" id="ARBA00023180"/>
    </source>
</evidence>
<evidence type="ECO:0000256" key="8">
    <source>
        <dbReference type="ARBA" id="ARBA00022741"/>
    </source>
</evidence>
<evidence type="ECO:0000256" key="7">
    <source>
        <dbReference type="ARBA" id="ARBA00022729"/>
    </source>
</evidence>
<evidence type="ECO:0000256" key="10">
    <source>
        <dbReference type="ARBA" id="ARBA00022840"/>
    </source>
</evidence>
<dbReference type="PROSITE" id="PS00108">
    <property type="entry name" value="PROTEIN_KINASE_ST"/>
    <property type="match status" value="2"/>
</dbReference>
<keyword evidence="9" id="KW-0418">Kinase</keyword>
<keyword evidence="3 17" id="KW-0245">EGF-like domain</keyword>
<keyword evidence="8 18" id="KW-0547">Nucleotide-binding</keyword>
<dbReference type="SMART" id="SM00220">
    <property type="entry name" value="S_TKc"/>
    <property type="match status" value="2"/>
</dbReference>
<dbReference type="InterPro" id="IPR001881">
    <property type="entry name" value="EGF-like_Ca-bd_dom"/>
</dbReference>
<dbReference type="PANTHER" id="PTHR27005:SF468">
    <property type="entry name" value="OS01G0310500 PROTEIN"/>
    <property type="match status" value="1"/>
</dbReference>
<evidence type="ECO:0000256" key="2">
    <source>
        <dbReference type="ARBA" id="ARBA00022527"/>
    </source>
</evidence>
<dbReference type="InterPro" id="IPR011009">
    <property type="entry name" value="Kinase-like_dom_sf"/>
</dbReference>
<dbReference type="InterPro" id="IPR001245">
    <property type="entry name" value="Ser-Thr/Tyr_kinase_cat_dom"/>
</dbReference>
<feature type="chain" id="PRO_5023126550" description="Protein kinase domain-containing protein" evidence="19">
    <location>
        <begin position="24"/>
        <end position="968"/>
    </location>
</feature>
<feature type="domain" description="Protein kinase" evidence="20">
    <location>
        <begin position="708"/>
        <end position="968"/>
    </location>
</feature>
<dbReference type="Gene3D" id="1.10.510.10">
    <property type="entry name" value="Transferase(Phosphotransferase) domain 1"/>
    <property type="match status" value="2"/>
</dbReference>
<dbReference type="InterPro" id="IPR049883">
    <property type="entry name" value="NOTCH1_EGF-like"/>
</dbReference>
<dbReference type="Gene3D" id="3.30.200.20">
    <property type="entry name" value="Phosphorylase Kinase, domain 1"/>
    <property type="match status" value="3"/>
</dbReference>
<dbReference type="InterPro" id="IPR025287">
    <property type="entry name" value="WAK_GUB"/>
</dbReference>
<dbReference type="PANTHER" id="PTHR27005">
    <property type="entry name" value="WALL-ASSOCIATED RECEPTOR KINASE-LIKE 21"/>
    <property type="match status" value="1"/>
</dbReference>
<evidence type="ECO:0000256" key="9">
    <source>
        <dbReference type="ARBA" id="ARBA00022777"/>
    </source>
</evidence>
<protein>
    <recommendedName>
        <fullName evidence="24">Protein kinase domain-containing protein</fullName>
    </recommendedName>
</protein>
<feature type="signal peptide" evidence="19">
    <location>
        <begin position="1"/>
        <end position="23"/>
    </location>
</feature>
<keyword evidence="10 18" id="KW-0067">ATP-binding</keyword>
<dbReference type="SMART" id="SM00179">
    <property type="entry name" value="EGF_CA"/>
    <property type="match status" value="2"/>
</dbReference>
<gene>
    <name evidence="22" type="ORF">ES288_1Z026800v1</name>
</gene>
<proteinExistence type="predicted"/>
<dbReference type="InterPro" id="IPR045274">
    <property type="entry name" value="WAK-like"/>
</dbReference>
<dbReference type="InterPro" id="IPR017441">
    <property type="entry name" value="Protein_kinase_ATP_BS"/>
</dbReference>
<keyword evidence="7 19" id="KW-0732">Signal</keyword>
<dbReference type="SUPFAM" id="SSF57196">
    <property type="entry name" value="EGF/Laminin"/>
    <property type="match status" value="1"/>
</dbReference>
<dbReference type="Pfam" id="PF13947">
    <property type="entry name" value="GUB_WAK_bind"/>
    <property type="match status" value="1"/>
</dbReference>
<keyword evidence="13 17" id="KW-1015">Disulfide bond</keyword>
<dbReference type="FunFam" id="3.30.200.20:FF:000043">
    <property type="entry name" value="Wall-associated receptor kinase 2"/>
    <property type="match status" value="1"/>
</dbReference>
<dbReference type="Pfam" id="PF00069">
    <property type="entry name" value="Pkinase"/>
    <property type="match status" value="1"/>
</dbReference>
<evidence type="ECO:0000256" key="15">
    <source>
        <dbReference type="ARBA" id="ARBA00047558"/>
    </source>
</evidence>
<sequence>MGDERRAWHLALVCLLLAAVAAAESTPIAKLDCQDRCGNVSIPYPFGTTTDCYLNEDFYIACNSTHYDPPRAFLTGSNIEVTNINSRDCYNKSGFPVSSNTPSITLSKFRVSDTDNKFVAIGCDTEATIQGVQDDKGYTSGCISKCDSIDYVDNFTCSGIGCCQTSIAKDVGYFDIAVRSYNNHQGIWDFNPCSYGFVVEENSFNFSSNYLRDLQNVTMMPMVLDWFIGNETCETIKTKSSDDVCQGDSTCYNVDNGSGYRCKCLDGYQGDPYLPNGCQDPNLNKCEKICENTKGNYTCLCPKGYHGDGRTDGTGCVANQSGGSLIIELTVGLGVGITVLIAGSTWSYWAFKKWKLIKLKHKFFRQNGGLMLQQELSRRDSSTETAKIFSAEELETATNNYDESRIIGRGGYGTVYKGTLSDGRTVAIKKSQVVDESQIDQFINEVVVLSQINHRNVVKLLGCCLETEVPLLVYEFITNGTLFEHIHNKSKASSLTFETRLRIAAETAGVLSYLHSSASIPIIHRDVKSTNILLDDSYTAKVSDFGASRLVPLDQAGISTVVQGTLGYLDPEYLQTSQLTEKSDVYSFGVVLLELLTGQKALCLKALKEDRLVQILEKCVVDEAKIEMVEEIGSLARRCLRVKGEERPTMKEVAMELEGLRMMLEHHPWVNNDESRLEETEYLLGEPSLKIGSNGGMNNQNGGILLREHLSRYKEYGETAKLFTAELKKATNNYHESRILGRGSQGTVYKGLLPDGGSVATKKNVVKLLGCCLETQVPLLVYEYVSNGSVFDHLHNADHESFISWEARLKIATEAAEALSYLHSAASPPIIHRDVKLANILLDENYTAKVSDFGASRLVPSNKEQITTLVRGTLGYLDPEYFQTSQLTEKSDVYSFGVVLIELLTGLKALSFERPEHERNLTLYFIAVMKEERLLDITDGQVLHDNNIEQLKKVKGEERPTMKEVRLS</sequence>
<comment type="subcellular location">
    <subcellularLocation>
        <location evidence="1">Membrane</location>
        <topology evidence="1">Single-pass type I membrane protein</topology>
    </subcellularLocation>
</comment>
<keyword evidence="4" id="KW-0597">Phosphoprotein</keyword>
<comment type="caution">
    <text evidence="17">Lacks conserved residue(s) required for the propagation of feature annotation.</text>
</comment>
<evidence type="ECO:0008006" key="24">
    <source>
        <dbReference type="Google" id="ProtNLM"/>
    </source>
</evidence>
<evidence type="ECO:0000256" key="18">
    <source>
        <dbReference type="PROSITE-ProRule" id="PRU10141"/>
    </source>
</evidence>
<feature type="domain" description="EGF-like" evidence="21">
    <location>
        <begin position="229"/>
        <end position="279"/>
    </location>
</feature>
<dbReference type="CDD" id="cd14066">
    <property type="entry name" value="STKc_IRAK"/>
    <property type="match status" value="1"/>
</dbReference>
<dbReference type="GO" id="GO:0005886">
    <property type="term" value="C:plasma membrane"/>
    <property type="evidence" value="ECO:0007669"/>
    <property type="project" value="TreeGrafter"/>
</dbReference>
<dbReference type="GO" id="GO:0005524">
    <property type="term" value="F:ATP binding"/>
    <property type="evidence" value="ECO:0007669"/>
    <property type="project" value="UniProtKB-UniRule"/>
</dbReference>
<evidence type="ECO:0000256" key="19">
    <source>
        <dbReference type="SAM" id="SignalP"/>
    </source>
</evidence>
<evidence type="ECO:0000256" key="13">
    <source>
        <dbReference type="ARBA" id="ARBA00023157"/>
    </source>
</evidence>
<dbReference type="Pfam" id="PF07714">
    <property type="entry name" value="PK_Tyr_Ser-Thr"/>
    <property type="match status" value="1"/>
</dbReference>
<dbReference type="InterPro" id="IPR000719">
    <property type="entry name" value="Prot_kinase_dom"/>
</dbReference>
<dbReference type="PROSITE" id="PS00107">
    <property type="entry name" value="PROTEIN_KINASE_ATP"/>
    <property type="match status" value="1"/>
</dbReference>
<evidence type="ECO:0000256" key="16">
    <source>
        <dbReference type="ARBA" id="ARBA00047951"/>
    </source>
</evidence>
<keyword evidence="2" id="KW-0723">Serine/threonine-protein kinase</keyword>
<organism evidence="22 23">
    <name type="scientific">Gossypium darwinii</name>
    <name type="common">Darwin's cotton</name>
    <name type="synonym">Gossypium barbadense var. darwinii</name>
    <dbReference type="NCBI Taxonomy" id="34276"/>
    <lineage>
        <taxon>Eukaryota</taxon>
        <taxon>Viridiplantae</taxon>
        <taxon>Streptophyta</taxon>
        <taxon>Embryophyta</taxon>
        <taxon>Tracheophyta</taxon>
        <taxon>Spermatophyta</taxon>
        <taxon>Magnoliopsida</taxon>
        <taxon>eudicotyledons</taxon>
        <taxon>Gunneridae</taxon>
        <taxon>Pentapetalae</taxon>
        <taxon>rosids</taxon>
        <taxon>malvids</taxon>
        <taxon>Malvales</taxon>
        <taxon>Malvaceae</taxon>
        <taxon>Malvoideae</taxon>
        <taxon>Gossypium</taxon>
    </lineage>
</organism>
<feature type="disulfide bond" evidence="17">
    <location>
        <begin position="245"/>
        <end position="262"/>
    </location>
</feature>
<feature type="domain" description="Protein kinase" evidence="20">
    <location>
        <begin position="401"/>
        <end position="670"/>
    </location>
</feature>
<dbReference type="Proteomes" id="UP000323506">
    <property type="component" value="Unassembled WGS sequence"/>
</dbReference>
<dbReference type="PROSITE" id="PS50026">
    <property type="entry name" value="EGF_3"/>
    <property type="match status" value="1"/>
</dbReference>
<evidence type="ECO:0000256" key="6">
    <source>
        <dbReference type="ARBA" id="ARBA00022692"/>
    </source>
</evidence>
<dbReference type="CDD" id="cd00054">
    <property type="entry name" value="EGF_CA"/>
    <property type="match status" value="1"/>
</dbReference>
<evidence type="ECO:0000259" key="21">
    <source>
        <dbReference type="PROSITE" id="PS50026"/>
    </source>
</evidence>
<keyword evidence="23" id="KW-1185">Reference proteome</keyword>
<dbReference type="SUPFAM" id="SSF56112">
    <property type="entry name" value="Protein kinase-like (PK-like)"/>
    <property type="match status" value="2"/>
</dbReference>
<comment type="catalytic activity">
    <reaction evidence="16">
        <text>L-threonyl-[protein] + ATP = O-phospho-L-threonyl-[protein] + ADP + H(+)</text>
        <dbReference type="Rhea" id="RHEA:46608"/>
        <dbReference type="Rhea" id="RHEA-COMP:11060"/>
        <dbReference type="Rhea" id="RHEA-COMP:11605"/>
        <dbReference type="ChEBI" id="CHEBI:15378"/>
        <dbReference type="ChEBI" id="CHEBI:30013"/>
        <dbReference type="ChEBI" id="CHEBI:30616"/>
        <dbReference type="ChEBI" id="CHEBI:61977"/>
        <dbReference type="ChEBI" id="CHEBI:456216"/>
    </reaction>
</comment>
<dbReference type="GO" id="GO:0004674">
    <property type="term" value="F:protein serine/threonine kinase activity"/>
    <property type="evidence" value="ECO:0007669"/>
    <property type="project" value="UniProtKB-KW"/>
</dbReference>
<evidence type="ECO:0000256" key="5">
    <source>
        <dbReference type="ARBA" id="ARBA00022679"/>
    </source>
</evidence>
<evidence type="ECO:0000313" key="23">
    <source>
        <dbReference type="Proteomes" id="UP000323506"/>
    </source>
</evidence>
<dbReference type="GO" id="GO:0007166">
    <property type="term" value="P:cell surface receptor signaling pathway"/>
    <property type="evidence" value="ECO:0007669"/>
    <property type="project" value="InterPro"/>
</dbReference>
<dbReference type="GO" id="GO:0005509">
    <property type="term" value="F:calcium ion binding"/>
    <property type="evidence" value="ECO:0007669"/>
    <property type="project" value="InterPro"/>
</dbReference>
<evidence type="ECO:0000259" key="20">
    <source>
        <dbReference type="PROSITE" id="PS50011"/>
    </source>
</evidence>
<dbReference type="Gene3D" id="2.90.20.10">
    <property type="entry name" value="Plasmodium vivax P25 domain"/>
    <property type="match status" value="1"/>
</dbReference>
<dbReference type="InterPro" id="IPR008271">
    <property type="entry name" value="Ser/Thr_kinase_AS"/>
</dbReference>
<keyword evidence="6" id="KW-0812">Transmembrane</keyword>
<accession>A0A5C7IZC5</accession>
<dbReference type="SMART" id="SM00181">
    <property type="entry name" value="EGF"/>
    <property type="match status" value="2"/>
</dbReference>
<evidence type="ECO:0000313" key="22">
    <source>
        <dbReference type="EMBL" id="TXG74617.1"/>
    </source>
</evidence>
<dbReference type="GO" id="GO:0030247">
    <property type="term" value="F:polysaccharide binding"/>
    <property type="evidence" value="ECO:0007669"/>
    <property type="project" value="InterPro"/>
</dbReference>
<keyword evidence="11" id="KW-1133">Transmembrane helix</keyword>
<dbReference type="Pfam" id="PF07645">
    <property type="entry name" value="EGF_CA"/>
    <property type="match status" value="1"/>
</dbReference>
<evidence type="ECO:0000256" key="17">
    <source>
        <dbReference type="PROSITE-ProRule" id="PRU00076"/>
    </source>
</evidence>
<name>A0A5C7IZC5_GOSDA</name>
<evidence type="ECO:0000256" key="11">
    <source>
        <dbReference type="ARBA" id="ARBA00022989"/>
    </source>
</evidence>
<dbReference type="EMBL" id="ML701019">
    <property type="protein sequence ID" value="TXG74617.1"/>
    <property type="molecule type" value="Genomic_DNA"/>
</dbReference>
<reference evidence="22 23" key="1">
    <citation type="submission" date="2019-06" db="EMBL/GenBank/DDBJ databases">
        <title>WGS assembly of Gossypium darwinii.</title>
        <authorList>
            <person name="Chen Z.J."/>
            <person name="Sreedasyam A."/>
            <person name="Ando A."/>
            <person name="Song Q."/>
            <person name="De L."/>
            <person name="Hulse-Kemp A."/>
            <person name="Ding M."/>
            <person name="Ye W."/>
            <person name="Kirkbride R."/>
            <person name="Jenkins J."/>
            <person name="Plott C."/>
            <person name="Lovell J."/>
            <person name="Lin Y.-M."/>
            <person name="Vaughn R."/>
            <person name="Liu B."/>
            <person name="Li W."/>
            <person name="Simpson S."/>
            <person name="Scheffler B."/>
            <person name="Saski C."/>
            <person name="Grover C."/>
            <person name="Hu G."/>
            <person name="Conover J."/>
            <person name="Carlson J."/>
            <person name="Shu S."/>
            <person name="Boston L."/>
            <person name="Williams M."/>
            <person name="Peterson D."/>
            <person name="Mcgee K."/>
            <person name="Jones D."/>
            <person name="Wendel J."/>
            <person name="Stelly D."/>
            <person name="Grimwood J."/>
            <person name="Schmutz J."/>
        </authorList>
    </citation>
    <scope>NUCLEOTIDE SEQUENCE [LARGE SCALE GENOMIC DNA]</scope>
    <source>
        <strain evidence="22">1808015.09</strain>
    </source>
</reference>
<keyword evidence="14" id="KW-0325">Glycoprotein</keyword>
<evidence type="ECO:0000256" key="3">
    <source>
        <dbReference type="ARBA" id="ARBA00022536"/>
    </source>
</evidence>
<feature type="binding site" evidence="18">
    <location>
        <position position="430"/>
    </location>
    <ligand>
        <name>ATP</name>
        <dbReference type="ChEBI" id="CHEBI:30616"/>
    </ligand>
</feature>
<dbReference type="PROSITE" id="PS50011">
    <property type="entry name" value="PROTEIN_KINASE_DOM"/>
    <property type="match status" value="2"/>
</dbReference>
<comment type="catalytic activity">
    <reaction evidence="15">
        <text>L-seryl-[protein] + ATP = O-phospho-L-seryl-[protein] + ADP + H(+)</text>
        <dbReference type="Rhea" id="RHEA:17989"/>
        <dbReference type="Rhea" id="RHEA-COMP:9863"/>
        <dbReference type="Rhea" id="RHEA-COMP:11604"/>
        <dbReference type="ChEBI" id="CHEBI:15378"/>
        <dbReference type="ChEBI" id="CHEBI:29999"/>
        <dbReference type="ChEBI" id="CHEBI:30616"/>
        <dbReference type="ChEBI" id="CHEBI:83421"/>
        <dbReference type="ChEBI" id="CHEBI:456216"/>
    </reaction>
</comment>
<evidence type="ECO:0000256" key="12">
    <source>
        <dbReference type="ARBA" id="ARBA00023136"/>
    </source>
</evidence>
<evidence type="ECO:0000256" key="4">
    <source>
        <dbReference type="ARBA" id="ARBA00022553"/>
    </source>
</evidence>
<dbReference type="InterPro" id="IPR000742">
    <property type="entry name" value="EGF"/>
</dbReference>
<dbReference type="FunFam" id="1.10.510.10:FF:000084">
    <property type="entry name" value="Wall-associated receptor kinase 2"/>
    <property type="match status" value="2"/>
</dbReference>
<evidence type="ECO:0000256" key="1">
    <source>
        <dbReference type="ARBA" id="ARBA00004479"/>
    </source>
</evidence>